<evidence type="ECO:0000256" key="3">
    <source>
        <dbReference type="ARBA" id="ARBA00023315"/>
    </source>
</evidence>
<dbReference type="SUPFAM" id="SSF55729">
    <property type="entry name" value="Acyl-CoA N-acyltransferases (Nat)"/>
    <property type="match status" value="1"/>
</dbReference>
<dbReference type="NCBIfam" id="TIGR00667">
    <property type="entry name" value="aat"/>
    <property type="match status" value="1"/>
</dbReference>
<keyword evidence="3 4" id="KW-0012">Acyltransferase</keyword>
<dbReference type="GO" id="GO:0030163">
    <property type="term" value="P:protein catabolic process"/>
    <property type="evidence" value="ECO:0007669"/>
    <property type="project" value="UniProtKB-UniRule"/>
</dbReference>
<comment type="subcellular location">
    <subcellularLocation>
        <location evidence="4">Cytoplasm</location>
    </subcellularLocation>
</comment>
<comment type="catalytic activity">
    <reaction evidence="4">
        <text>N-terminal L-lysyl-[protein] + L-leucyl-tRNA(Leu) = N-terminal L-leucyl-L-lysyl-[protein] + tRNA(Leu) + H(+)</text>
        <dbReference type="Rhea" id="RHEA:12340"/>
        <dbReference type="Rhea" id="RHEA-COMP:9613"/>
        <dbReference type="Rhea" id="RHEA-COMP:9622"/>
        <dbReference type="Rhea" id="RHEA-COMP:12670"/>
        <dbReference type="Rhea" id="RHEA-COMP:12671"/>
        <dbReference type="ChEBI" id="CHEBI:15378"/>
        <dbReference type="ChEBI" id="CHEBI:65249"/>
        <dbReference type="ChEBI" id="CHEBI:78442"/>
        <dbReference type="ChEBI" id="CHEBI:78494"/>
        <dbReference type="ChEBI" id="CHEBI:133043"/>
        <dbReference type="EC" id="2.3.2.6"/>
    </reaction>
</comment>
<dbReference type="Gene3D" id="3.40.630.70">
    <property type="entry name" value="Leucyl/phenylalanyl-tRNA-protein transferase, C-terminal domain"/>
    <property type="match status" value="1"/>
</dbReference>
<dbReference type="STRING" id="1945521.A1232T_01455"/>
<dbReference type="Gene3D" id="3.30.70.3550">
    <property type="entry name" value="Leucyl/phenylalanyl-tRNA-protein transferase, N-terminal domain"/>
    <property type="match status" value="1"/>
</dbReference>
<evidence type="ECO:0000256" key="2">
    <source>
        <dbReference type="ARBA" id="ARBA00022679"/>
    </source>
</evidence>
<dbReference type="PANTHER" id="PTHR30098:SF2">
    <property type="entry name" value="LEUCYL_PHENYLALANYL-TRNA--PROTEIN TRANSFERASE"/>
    <property type="match status" value="1"/>
</dbReference>
<dbReference type="AlphaFoldDB" id="A0A1R4GUV5"/>
<dbReference type="InterPro" id="IPR004616">
    <property type="entry name" value="Leu/Phe-tRNA_Trfase"/>
</dbReference>
<evidence type="ECO:0000256" key="1">
    <source>
        <dbReference type="ARBA" id="ARBA00022490"/>
    </source>
</evidence>
<dbReference type="EMBL" id="FUGE01000144">
    <property type="protein sequence ID" value="SJM71958.1"/>
    <property type="molecule type" value="Genomic_DNA"/>
</dbReference>
<dbReference type="HAMAP" id="MF_00688">
    <property type="entry name" value="Leu_Phe_trans"/>
    <property type="match status" value="1"/>
</dbReference>
<evidence type="ECO:0000256" key="4">
    <source>
        <dbReference type="HAMAP-Rule" id="MF_00688"/>
    </source>
</evidence>
<keyword evidence="1 4" id="KW-0963">Cytoplasm</keyword>
<dbReference type="EC" id="2.3.2.6" evidence="4"/>
<accession>A0A1R4GUV5</accession>
<dbReference type="InterPro" id="IPR016181">
    <property type="entry name" value="Acyl_CoA_acyltransferase"/>
</dbReference>
<organism evidence="5 6">
    <name type="scientific">Psychrobacter piechaudii</name>
    <dbReference type="NCBI Taxonomy" id="1945521"/>
    <lineage>
        <taxon>Bacteria</taxon>
        <taxon>Pseudomonadati</taxon>
        <taxon>Pseudomonadota</taxon>
        <taxon>Gammaproteobacteria</taxon>
        <taxon>Moraxellales</taxon>
        <taxon>Moraxellaceae</taxon>
        <taxon>Psychrobacter</taxon>
    </lineage>
</organism>
<comment type="catalytic activity">
    <reaction evidence="4">
        <text>N-terminal L-arginyl-[protein] + L-leucyl-tRNA(Leu) = N-terminal L-leucyl-L-arginyl-[protein] + tRNA(Leu) + H(+)</text>
        <dbReference type="Rhea" id="RHEA:50416"/>
        <dbReference type="Rhea" id="RHEA-COMP:9613"/>
        <dbReference type="Rhea" id="RHEA-COMP:9622"/>
        <dbReference type="Rhea" id="RHEA-COMP:12672"/>
        <dbReference type="Rhea" id="RHEA-COMP:12673"/>
        <dbReference type="ChEBI" id="CHEBI:15378"/>
        <dbReference type="ChEBI" id="CHEBI:64719"/>
        <dbReference type="ChEBI" id="CHEBI:78442"/>
        <dbReference type="ChEBI" id="CHEBI:78494"/>
        <dbReference type="ChEBI" id="CHEBI:133044"/>
        <dbReference type="EC" id="2.3.2.6"/>
    </reaction>
</comment>
<dbReference type="GO" id="GO:0005737">
    <property type="term" value="C:cytoplasm"/>
    <property type="evidence" value="ECO:0007669"/>
    <property type="project" value="UniProtKB-SubCell"/>
</dbReference>
<gene>
    <name evidence="4 5" type="primary">aat</name>
    <name evidence="5" type="ORF">A1232T_01455</name>
</gene>
<dbReference type="GO" id="GO:0008914">
    <property type="term" value="F:leucyl-tRNA--protein transferase activity"/>
    <property type="evidence" value="ECO:0007669"/>
    <property type="project" value="UniProtKB-UniRule"/>
</dbReference>
<comment type="function">
    <text evidence="4">Functions in the N-end rule pathway of protein degradation where it conjugates Leu, Phe and, less efficiently, Met from aminoacyl-tRNAs to the N-termini of proteins containing an N-terminal arginine or lysine.</text>
</comment>
<reference evidence="5 6" key="1">
    <citation type="submission" date="2017-02" db="EMBL/GenBank/DDBJ databases">
        <authorList>
            <person name="Peterson S.W."/>
        </authorList>
    </citation>
    <scope>NUCLEOTIDE SEQUENCE [LARGE SCALE GENOMIC DNA]</scope>
    <source>
        <strain evidence="5">Psychrobacter_piechaudii</strain>
    </source>
</reference>
<dbReference type="PANTHER" id="PTHR30098">
    <property type="entry name" value="LEUCYL/PHENYLALANYL-TRNA--PROTEIN TRANSFERASE"/>
    <property type="match status" value="1"/>
</dbReference>
<protein>
    <recommendedName>
        <fullName evidence="4">Leucyl/phenylalanyl-tRNA--protein transferase</fullName>
        <ecNumber evidence="4">2.3.2.6</ecNumber>
    </recommendedName>
    <alternativeName>
        <fullName evidence="4">L/F-transferase</fullName>
    </alternativeName>
    <alternativeName>
        <fullName evidence="4">Leucyltransferase</fullName>
    </alternativeName>
    <alternativeName>
        <fullName evidence="4">Phenyalanyltransferase</fullName>
    </alternativeName>
</protein>
<proteinExistence type="inferred from homology"/>
<comment type="similarity">
    <text evidence="4">Belongs to the L/F-transferase family.</text>
</comment>
<keyword evidence="2 4" id="KW-0808">Transferase</keyword>
<dbReference type="Pfam" id="PF03588">
    <property type="entry name" value="Leu_Phe_trans"/>
    <property type="match status" value="1"/>
</dbReference>
<dbReference type="InterPro" id="IPR042203">
    <property type="entry name" value="Leu/Phe-tRNA_Trfase_C"/>
</dbReference>
<dbReference type="Proteomes" id="UP000188357">
    <property type="component" value="Unassembled WGS sequence"/>
</dbReference>
<name>A0A1R4GUV5_9GAMM</name>
<comment type="catalytic activity">
    <reaction evidence="4">
        <text>L-phenylalanyl-tRNA(Phe) + an N-terminal L-alpha-aminoacyl-[protein] = an N-terminal L-phenylalanyl-L-alpha-aminoacyl-[protein] + tRNA(Phe)</text>
        <dbReference type="Rhea" id="RHEA:43632"/>
        <dbReference type="Rhea" id="RHEA-COMP:9668"/>
        <dbReference type="Rhea" id="RHEA-COMP:9699"/>
        <dbReference type="Rhea" id="RHEA-COMP:10636"/>
        <dbReference type="Rhea" id="RHEA-COMP:10637"/>
        <dbReference type="ChEBI" id="CHEBI:78442"/>
        <dbReference type="ChEBI" id="CHEBI:78531"/>
        <dbReference type="ChEBI" id="CHEBI:78597"/>
        <dbReference type="ChEBI" id="CHEBI:83561"/>
        <dbReference type="EC" id="2.3.2.6"/>
    </reaction>
</comment>
<evidence type="ECO:0000313" key="5">
    <source>
        <dbReference type="EMBL" id="SJM71958.1"/>
    </source>
</evidence>
<dbReference type="InterPro" id="IPR042221">
    <property type="entry name" value="Leu/Phe-tRNA_Trfase_N"/>
</dbReference>
<dbReference type="OrthoDB" id="9790282at2"/>
<evidence type="ECO:0000313" key="6">
    <source>
        <dbReference type="Proteomes" id="UP000188357"/>
    </source>
</evidence>
<keyword evidence="6" id="KW-1185">Reference proteome</keyword>
<sequence>MTSDYQSDSNFPSQSRQDSPITSALFNCNYLFPKPDVADPEGLGLVAIGADLSPETLLSAYSQGLFPWSNEDEPIAWWSPEPRCVLDPSSFIPSKSLKRLAKASSWHWSVNSAFEEVIHACSLPRSYAEDTWIHQEMIQAYTELHKLGYAHSFEVWEDKNLIGGLYGLKIGQIYFGESMFHRQSNASKVAFWALNNFCQHTDVELIDCQLPNPHLQSLGAGIMPRQLFLAKLNNWVSRPSLDWQLFSDKRYLVNQLAHTTAPILSQTPNAASAPFFSATHPNRKD</sequence>